<dbReference type="PANTHER" id="PTHR46914:SF1">
    <property type="entry name" value="BACULOVIRAL IAP REPEAT-CONTAINING PROTEIN 1"/>
    <property type="match status" value="1"/>
</dbReference>
<accession>A0A6J1W644</accession>
<dbReference type="GO" id="GO:0016045">
    <property type="term" value="P:detection of bacterium"/>
    <property type="evidence" value="ECO:0007669"/>
    <property type="project" value="TreeGrafter"/>
</dbReference>
<dbReference type="PANTHER" id="PTHR46914">
    <property type="entry name" value="BACULOVIRAL IAP REPEAT-CONTAINING PROTEIN 1"/>
    <property type="match status" value="1"/>
</dbReference>
<reference evidence="2" key="1">
    <citation type="submission" date="2025-08" db="UniProtKB">
        <authorList>
            <consortium name="RefSeq"/>
        </authorList>
    </citation>
    <scope>IDENTIFICATION</scope>
</reference>
<dbReference type="InterPro" id="IPR028789">
    <property type="entry name" value="Naip"/>
</dbReference>
<dbReference type="GO" id="GO:0043066">
    <property type="term" value="P:negative regulation of apoptotic process"/>
    <property type="evidence" value="ECO:0007669"/>
    <property type="project" value="InterPro"/>
</dbReference>
<sequence length="203" mass="23505">MAAQETSADISNISELDSTYIERLYPQSNFNFSKIMEEMELEYRQIRKQLRRGFNPRMRSEAKRLKTFLSLPNDCKSAWAPSEMAAAGFYYTSVKTAIQCFCCGLVLLARSLERPPFVEHKKLWSSCKFILGKEVGNICKYDIRVQNLENNSLEVKNKHKEMESRLESFTNWPSYCKEIQPALLANAGFFYTGNPNVYLLSDF</sequence>
<dbReference type="Pfam" id="PF00653">
    <property type="entry name" value="BIR"/>
    <property type="match status" value="2"/>
</dbReference>
<dbReference type="GO" id="GO:0043027">
    <property type="term" value="F:cysteine-type endopeptidase inhibitor activity involved in apoptotic process"/>
    <property type="evidence" value="ECO:0007669"/>
    <property type="project" value="InterPro"/>
</dbReference>
<dbReference type="Proteomes" id="UP000504612">
    <property type="component" value="Unplaced"/>
</dbReference>
<protein>
    <submittedName>
        <fullName evidence="2">Baculoviral IAP repeat-containing protein 1-like</fullName>
    </submittedName>
</protein>
<dbReference type="CDD" id="cd00022">
    <property type="entry name" value="BIR"/>
    <property type="match status" value="1"/>
</dbReference>
<dbReference type="Gene3D" id="1.10.1170.10">
    <property type="entry name" value="Inhibitor Of Apoptosis Protein (2mihbC-IAP-1), Chain A"/>
    <property type="match status" value="2"/>
</dbReference>
<keyword evidence="1" id="KW-1185">Reference proteome</keyword>
<dbReference type="GO" id="GO:0005524">
    <property type="term" value="F:ATP binding"/>
    <property type="evidence" value="ECO:0007669"/>
    <property type="project" value="TreeGrafter"/>
</dbReference>
<organism evidence="1 2">
    <name type="scientific">Notechis scutatus</name>
    <name type="common">mainland tiger snake</name>
    <dbReference type="NCBI Taxonomy" id="8663"/>
    <lineage>
        <taxon>Eukaryota</taxon>
        <taxon>Metazoa</taxon>
        <taxon>Chordata</taxon>
        <taxon>Craniata</taxon>
        <taxon>Vertebrata</taxon>
        <taxon>Euteleostomi</taxon>
        <taxon>Lepidosauria</taxon>
        <taxon>Squamata</taxon>
        <taxon>Bifurcata</taxon>
        <taxon>Unidentata</taxon>
        <taxon>Episquamata</taxon>
        <taxon>Toxicofera</taxon>
        <taxon>Serpentes</taxon>
        <taxon>Colubroidea</taxon>
        <taxon>Elapidae</taxon>
        <taxon>Hydrophiinae</taxon>
        <taxon>Notechis</taxon>
    </lineage>
</organism>
<dbReference type="GO" id="GO:0042742">
    <property type="term" value="P:defense response to bacterium"/>
    <property type="evidence" value="ECO:0007669"/>
    <property type="project" value="TreeGrafter"/>
</dbReference>
<gene>
    <name evidence="2" type="primary">LOC113430027</name>
</gene>
<dbReference type="GO" id="GO:0070269">
    <property type="term" value="P:pyroptotic inflammatory response"/>
    <property type="evidence" value="ECO:0007669"/>
    <property type="project" value="TreeGrafter"/>
</dbReference>
<dbReference type="InterPro" id="IPR001370">
    <property type="entry name" value="BIR_rpt"/>
</dbReference>
<dbReference type="KEGG" id="nss:113430027"/>
<name>A0A6J1W644_9SAUR</name>
<evidence type="ECO:0000313" key="2">
    <source>
        <dbReference type="RefSeq" id="XP_026548313.1"/>
    </source>
</evidence>
<proteinExistence type="predicted"/>
<dbReference type="GeneID" id="113430027"/>
<dbReference type="GO" id="GO:0072557">
    <property type="term" value="C:IPAF inflammasome complex"/>
    <property type="evidence" value="ECO:0007669"/>
    <property type="project" value="TreeGrafter"/>
</dbReference>
<dbReference type="RefSeq" id="XP_026548313.1">
    <property type="nucleotide sequence ID" value="XM_026692528.1"/>
</dbReference>
<dbReference type="AlphaFoldDB" id="A0A6J1W644"/>
<evidence type="ECO:0000313" key="1">
    <source>
        <dbReference type="Proteomes" id="UP000504612"/>
    </source>
</evidence>
<dbReference type="PROSITE" id="PS50143">
    <property type="entry name" value="BIR_REPEAT_2"/>
    <property type="match status" value="2"/>
</dbReference>
<dbReference type="SMART" id="SM00238">
    <property type="entry name" value="BIR"/>
    <property type="match status" value="1"/>
</dbReference>
<dbReference type="SUPFAM" id="SSF57924">
    <property type="entry name" value="Inhibitor of apoptosis (IAP) repeat"/>
    <property type="match status" value="2"/>
</dbReference>